<dbReference type="AlphaFoldDB" id="M0IMI3"/>
<reference evidence="2 3" key="1">
    <citation type="journal article" date="2014" name="PLoS Genet.">
        <title>Phylogenetically driven sequencing of extremely halophilic archaea reveals strategies for static and dynamic osmo-response.</title>
        <authorList>
            <person name="Becker E.A."/>
            <person name="Seitzer P.M."/>
            <person name="Tritt A."/>
            <person name="Larsen D."/>
            <person name="Krusor M."/>
            <person name="Yao A.I."/>
            <person name="Wu D."/>
            <person name="Madern D."/>
            <person name="Eisen J.A."/>
            <person name="Darling A.E."/>
            <person name="Facciotti M.T."/>
        </authorList>
    </citation>
    <scope>NUCLEOTIDE SEQUENCE [LARGE SCALE GENOMIC DNA]</scope>
    <source>
        <strain evidence="2 3">ATCC BAA-897</strain>
    </source>
</reference>
<dbReference type="GO" id="GO:0140359">
    <property type="term" value="F:ABC-type transporter activity"/>
    <property type="evidence" value="ECO:0007669"/>
    <property type="project" value="InterPro"/>
</dbReference>
<evidence type="ECO:0000313" key="3">
    <source>
        <dbReference type="Proteomes" id="UP000011508"/>
    </source>
</evidence>
<dbReference type="OrthoDB" id="86287at2157"/>
<gene>
    <name evidence="2" type="ORF">C441_04059</name>
</gene>
<dbReference type="Proteomes" id="UP000011508">
    <property type="component" value="Unassembled WGS sequence"/>
</dbReference>
<feature type="transmembrane region" description="Helical" evidence="1">
    <location>
        <begin position="133"/>
        <end position="157"/>
    </location>
</feature>
<evidence type="ECO:0000313" key="2">
    <source>
        <dbReference type="EMBL" id="ELZ96684.1"/>
    </source>
</evidence>
<sequence>MSWLDIAYKDIEDSSRSVTVWLLFGLLTVLMVGYTVAHTYLGKPEFVPLIGGLAGLVATTLPVFGILLGYKSIVHERTSGSLFLTLGFPNSRKDLVVGTFVVRTIVLLGPTLGSLTIAGALGAYLYGTEGALLYPWFLFATALYGTAFIGIAIGLSMSTTVDRWITLGSVGSYVLLVLFWNGFHSLTLLILHRFDLTVLSDMPNWALLFQLLKPGESYYRLLRLGFDTGQAERYLGSSAPFYVDWWMAILLLALWCFGPIGLGYLRFKTSDL</sequence>
<proteinExistence type="predicted"/>
<keyword evidence="1" id="KW-0472">Membrane</keyword>
<dbReference type="GO" id="GO:0005886">
    <property type="term" value="C:plasma membrane"/>
    <property type="evidence" value="ECO:0007669"/>
    <property type="project" value="UniProtKB-SubCell"/>
</dbReference>
<comment type="caution">
    <text evidence="2">The sequence shown here is derived from an EMBL/GenBank/DDBJ whole genome shotgun (WGS) entry which is preliminary data.</text>
</comment>
<accession>M0IMI3</accession>
<dbReference type="EMBL" id="AOLM01000006">
    <property type="protein sequence ID" value="ELZ96684.1"/>
    <property type="molecule type" value="Genomic_DNA"/>
</dbReference>
<feature type="transmembrane region" description="Helical" evidence="1">
    <location>
        <begin position="20"/>
        <end position="40"/>
    </location>
</feature>
<feature type="transmembrane region" description="Helical" evidence="1">
    <location>
        <begin position="245"/>
        <end position="265"/>
    </location>
</feature>
<evidence type="ECO:0000256" key="1">
    <source>
        <dbReference type="SAM" id="Phobius"/>
    </source>
</evidence>
<organism evidence="2 3">
    <name type="scientific">Haloferax sulfurifontis ATCC BAA-897</name>
    <dbReference type="NCBI Taxonomy" id="662480"/>
    <lineage>
        <taxon>Archaea</taxon>
        <taxon>Methanobacteriati</taxon>
        <taxon>Methanobacteriota</taxon>
        <taxon>Stenosarchaea group</taxon>
        <taxon>Halobacteria</taxon>
        <taxon>Halobacteriales</taxon>
        <taxon>Haloferacaceae</taxon>
        <taxon>Haloferax</taxon>
    </lineage>
</organism>
<protein>
    <submittedName>
        <fullName evidence="2">Copper ABC transporter permease</fullName>
    </submittedName>
</protein>
<dbReference type="Pfam" id="PF12679">
    <property type="entry name" value="ABC2_membrane_2"/>
    <property type="match status" value="1"/>
</dbReference>
<dbReference type="RefSeq" id="WP_007273902.1">
    <property type="nucleotide sequence ID" value="NZ_AOLM01000006.1"/>
</dbReference>
<keyword evidence="1" id="KW-1133">Transmembrane helix</keyword>
<keyword evidence="1" id="KW-0812">Transmembrane</keyword>
<name>M0IMI3_9EURY</name>
<keyword evidence="3" id="KW-1185">Reference proteome</keyword>
<feature type="transmembrane region" description="Helical" evidence="1">
    <location>
        <begin position="100"/>
        <end position="127"/>
    </location>
</feature>
<feature type="transmembrane region" description="Helical" evidence="1">
    <location>
        <begin position="164"/>
        <end position="183"/>
    </location>
</feature>
<feature type="transmembrane region" description="Helical" evidence="1">
    <location>
        <begin position="46"/>
        <end position="70"/>
    </location>
</feature>